<dbReference type="SUPFAM" id="SSF49401">
    <property type="entry name" value="Bacterial adhesins"/>
    <property type="match status" value="1"/>
</dbReference>
<dbReference type="EMBL" id="VTFR01000013">
    <property type="protein sequence ID" value="TYT29593.1"/>
    <property type="molecule type" value="Genomic_DNA"/>
</dbReference>
<keyword evidence="4" id="KW-0281">Fimbrium</keyword>
<dbReference type="Pfam" id="PF00419">
    <property type="entry name" value="Fimbrial"/>
    <property type="match status" value="1"/>
</dbReference>
<reference evidence="7 8" key="1">
    <citation type="submission" date="2019-08" db="EMBL/GenBank/DDBJ databases">
        <title>The draft genome of Lelliottia nimipressuralis strain CICC 24156.</title>
        <authorList>
            <person name="Wu W."/>
            <person name="Feng Y."/>
            <person name="Zong Z."/>
        </authorList>
    </citation>
    <scope>NUCLEOTIDE SEQUENCE [LARGE SCALE GENOMIC DNA]</scope>
    <source>
        <strain evidence="7 8">CICC 24156</strain>
    </source>
</reference>
<dbReference type="InterPro" id="IPR008966">
    <property type="entry name" value="Adhesion_dom_sf"/>
</dbReference>
<keyword evidence="8" id="KW-1185">Reference proteome</keyword>
<dbReference type="PANTHER" id="PTHR33420:SF3">
    <property type="entry name" value="FIMBRIAL SUBUNIT ELFA"/>
    <property type="match status" value="1"/>
</dbReference>
<evidence type="ECO:0000256" key="3">
    <source>
        <dbReference type="ARBA" id="ARBA00022729"/>
    </source>
</evidence>
<evidence type="ECO:0000313" key="7">
    <source>
        <dbReference type="EMBL" id="TYT29593.1"/>
    </source>
</evidence>
<dbReference type="InterPro" id="IPR050263">
    <property type="entry name" value="Bact_Fimbrial_Adh_Pro"/>
</dbReference>
<evidence type="ECO:0000256" key="2">
    <source>
        <dbReference type="ARBA" id="ARBA00006671"/>
    </source>
</evidence>
<evidence type="ECO:0000313" key="8">
    <source>
        <dbReference type="Proteomes" id="UP000323910"/>
    </source>
</evidence>
<sequence length="180" mass="18347">MTFKKNTLCAMISLAGFVSASALAADGTVNFQGKIADAPCTVSIPSQNQNVMLGTVPAADLASSGERSTAKNFQIDLLNCTAAVKSAQISFGGSSPTEDTTLFNISSSDGTDAGTVATNVGIEISDAKGTVISPNTQSGAMTLTPNVASQSLYFTANYKAFGKATTGDANATSDFTITYQ</sequence>
<dbReference type="Gene3D" id="2.60.40.1090">
    <property type="entry name" value="Fimbrial-type adhesion domain"/>
    <property type="match status" value="1"/>
</dbReference>
<protein>
    <submittedName>
        <fullName evidence="7">Fimbrial protein</fullName>
    </submittedName>
</protein>
<dbReference type="InterPro" id="IPR000259">
    <property type="entry name" value="Adhesion_dom_fimbrial"/>
</dbReference>
<comment type="subcellular location">
    <subcellularLocation>
        <location evidence="1">Fimbrium</location>
    </subcellularLocation>
</comment>
<dbReference type="Proteomes" id="UP000323910">
    <property type="component" value="Unassembled WGS sequence"/>
</dbReference>
<feature type="chain" id="PRO_5046957646" evidence="5">
    <location>
        <begin position="25"/>
        <end position="180"/>
    </location>
</feature>
<evidence type="ECO:0000256" key="1">
    <source>
        <dbReference type="ARBA" id="ARBA00004561"/>
    </source>
</evidence>
<evidence type="ECO:0000256" key="4">
    <source>
        <dbReference type="ARBA" id="ARBA00023263"/>
    </source>
</evidence>
<proteinExistence type="inferred from homology"/>
<comment type="caution">
    <text evidence="7">The sequence shown here is derived from an EMBL/GenBank/DDBJ whole genome shotgun (WGS) entry which is preliminary data.</text>
</comment>
<comment type="similarity">
    <text evidence="2">Belongs to the fimbrial protein family.</text>
</comment>
<keyword evidence="3 5" id="KW-0732">Signal</keyword>
<organism evidence="7 8">
    <name type="scientific">Lelliottia nimipressuralis</name>
    <dbReference type="NCBI Taxonomy" id="69220"/>
    <lineage>
        <taxon>Bacteria</taxon>
        <taxon>Pseudomonadati</taxon>
        <taxon>Pseudomonadota</taxon>
        <taxon>Gammaproteobacteria</taxon>
        <taxon>Enterobacterales</taxon>
        <taxon>Enterobacteriaceae</taxon>
        <taxon>Lelliottia</taxon>
    </lineage>
</organism>
<name>A0ABY3NXE1_9ENTR</name>
<dbReference type="RefSeq" id="WP_129035303.1">
    <property type="nucleotide sequence ID" value="NZ_SDDX01000010.1"/>
</dbReference>
<evidence type="ECO:0000256" key="5">
    <source>
        <dbReference type="SAM" id="SignalP"/>
    </source>
</evidence>
<feature type="signal peptide" evidence="5">
    <location>
        <begin position="1"/>
        <end position="24"/>
    </location>
</feature>
<gene>
    <name evidence="7" type="ORF">FZO59_20360</name>
</gene>
<accession>A0ABY3NXE1</accession>
<dbReference type="PANTHER" id="PTHR33420">
    <property type="entry name" value="FIMBRIAL SUBUNIT ELFA-RELATED"/>
    <property type="match status" value="1"/>
</dbReference>
<evidence type="ECO:0000259" key="6">
    <source>
        <dbReference type="Pfam" id="PF00419"/>
    </source>
</evidence>
<dbReference type="InterPro" id="IPR036937">
    <property type="entry name" value="Adhesion_dom_fimbrial_sf"/>
</dbReference>
<feature type="domain" description="Fimbrial-type adhesion" evidence="6">
    <location>
        <begin position="30"/>
        <end position="180"/>
    </location>
</feature>